<dbReference type="EMBL" id="MU129357">
    <property type="protein sequence ID" value="KAF9503441.1"/>
    <property type="molecule type" value="Genomic_DNA"/>
</dbReference>
<dbReference type="Proteomes" id="UP000886523">
    <property type="component" value="Unassembled WGS sequence"/>
</dbReference>
<accession>A0A9P6AD19</accession>
<proteinExistence type="predicted"/>
<feature type="non-terminal residue" evidence="1">
    <location>
        <position position="104"/>
    </location>
</feature>
<protein>
    <submittedName>
        <fullName evidence="1">Uncharacterized protein</fullName>
    </submittedName>
</protein>
<comment type="caution">
    <text evidence="1">The sequence shown here is derived from an EMBL/GenBank/DDBJ whole genome shotgun (WGS) entry which is preliminary data.</text>
</comment>
<dbReference type="OrthoDB" id="2917041at2759"/>
<organism evidence="1 2">
    <name type="scientific">Hydnum rufescens UP504</name>
    <dbReference type="NCBI Taxonomy" id="1448309"/>
    <lineage>
        <taxon>Eukaryota</taxon>
        <taxon>Fungi</taxon>
        <taxon>Dikarya</taxon>
        <taxon>Basidiomycota</taxon>
        <taxon>Agaricomycotina</taxon>
        <taxon>Agaricomycetes</taxon>
        <taxon>Cantharellales</taxon>
        <taxon>Hydnaceae</taxon>
        <taxon>Hydnum</taxon>
    </lineage>
</organism>
<reference evidence="1" key="1">
    <citation type="journal article" date="2020" name="Nat. Commun.">
        <title>Large-scale genome sequencing of mycorrhizal fungi provides insights into the early evolution of symbiotic traits.</title>
        <authorList>
            <person name="Miyauchi S."/>
            <person name="Kiss E."/>
            <person name="Kuo A."/>
            <person name="Drula E."/>
            <person name="Kohler A."/>
            <person name="Sanchez-Garcia M."/>
            <person name="Morin E."/>
            <person name="Andreopoulos B."/>
            <person name="Barry K.W."/>
            <person name="Bonito G."/>
            <person name="Buee M."/>
            <person name="Carver A."/>
            <person name="Chen C."/>
            <person name="Cichocki N."/>
            <person name="Clum A."/>
            <person name="Culley D."/>
            <person name="Crous P.W."/>
            <person name="Fauchery L."/>
            <person name="Girlanda M."/>
            <person name="Hayes R.D."/>
            <person name="Keri Z."/>
            <person name="LaButti K."/>
            <person name="Lipzen A."/>
            <person name="Lombard V."/>
            <person name="Magnuson J."/>
            <person name="Maillard F."/>
            <person name="Murat C."/>
            <person name="Nolan M."/>
            <person name="Ohm R.A."/>
            <person name="Pangilinan J."/>
            <person name="Pereira M.F."/>
            <person name="Perotto S."/>
            <person name="Peter M."/>
            <person name="Pfister S."/>
            <person name="Riley R."/>
            <person name="Sitrit Y."/>
            <person name="Stielow J.B."/>
            <person name="Szollosi G."/>
            <person name="Zifcakova L."/>
            <person name="Stursova M."/>
            <person name="Spatafora J.W."/>
            <person name="Tedersoo L."/>
            <person name="Vaario L.M."/>
            <person name="Yamada A."/>
            <person name="Yan M."/>
            <person name="Wang P."/>
            <person name="Xu J."/>
            <person name="Bruns T."/>
            <person name="Baldrian P."/>
            <person name="Vilgalys R."/>
            <person name="Dunand C."/>
            <person name="Henrissat B."/>
            <person name="Grigoriev I.V."/>
            <person name="Hibbett D."/>
            <person name="Nagy L.G."/>
            <person name="Martin F.M."/>
        </authorList>
    </citation>
    <scope>NUCLEOTIDE SEQUENCE</scope>
    <source>
        <strain evidence="1">UP504</strain>
    </source>
</reference>
<name>A0A9P6AD19_9AGAM</name>
<sequence>MSDHGFPATHENIQEYALNLVQVCHPHVQELGGNWLDCFITCNMDHINMKWSANLESRRAAAVNPAAIEHWFKLLKAQYNKYKFPPNAIYGFDESGFLFGMGQK</sequence>
<dbReference type="AlphaFoldDB" id="A0A9P6AD19"/>
<gene>
    <name evidence="1" type="ORF">BS47DRAFT_1369529</name>
</gene>
<keyword evidence="2" id="KW-1185">Reference proteome</keyword>
<evidence type="ECO:0000313" key="1">
    <source>
        <dbReference type="EMBL" id="KAF9503441.1"/>
    </source>
</evidence>
<evidence type="ECO:0000313" key="2">
    <source>
        <dbReference type="Proteomes" id="UP000886523"/>
    </source>
</evidence>